<proteinExistence type="predicted"/>
<protein>
    <submittedName>
        <fullName evidence="1">Uncharacterized protein</fullName>
    </submittedName>
</protein>
<accession>A0A0F8ZCJ9</accession>
<name>A0A0F8ZCJ9_9ZZZZ</name>
<evidence type="ECO:0000313" key="1">
    <source>
        <dbReference type="EMBL" id="KKK91463.1"/>
    </source>
</evidence>
<dbReference type="AlphaFoldDB" id="A0A0F8ZCJ9"/>
<gene>
    <name evidence="1" type="ORF">LCGC14_2712720</name>
</gene>
<sequence>MKSQGLTLELFLKLLSLRIVEEDGIPGGAVKCVDIGRNTRGEGDSLNYS</sequence>
<reference evidence="1" key="1">
    <citation type="journal article" date="2015" name="Nature">
        <title>Complex archaea that bridge the gap between prokaryotes and eukaryotes.</title>
        <authorList>
            <person name="Spang A."/>
            <person name="Saw J.H."/>
            <person name="Jorgensen S.L."/>
            <person name="Zaremba-Niedzwiedzka K."/>
            <person name="Martijn J."/>
            <person name="Lind A.E."/>
            <person name="van Eijk R."/>
            <person name="Schleper C."/>
            <person name="Guy L."/>
            <person name="Ettema T.J."/>
        </authorList>
    </citation>
    <scope>NUCLEOTIDE SEQUENCE</scope>
</reference>
<organism evidence="1">
    <name type="scientific">marine sediment metagenome</name>
    <dbReference type="NCBI Taxonomy" id="412755"/>
    <lineage>
        <taxon>unclassified sequences</taxon>
        <taxon>metagenomes</taxon>
        <taxon>ecological metagenomes</taxon>
    </lineage>
</organism>
<comment type="caution">
    <text evidence="1">The sequence shown here is derived from an EMBL/GenBank/DDBJ whole genome shotgun (WGS) entry which is preliminary data.</text>
</comment>
<dbReference type="EMBL" id="LAZR01048640">
    <property type="protein sequence ID" value="KKK91463.1"/>
    <property type="molecule type" value="Genomic_DNA"/>
</dbReference>